<accession>A0A8J9VF99</accession>
<name>A0A8J9VF99_9NEOP</name>
<proteinExistence type="predicted"/>
<evidence type="ECO:0000313" key="2">
    <source>
        <dbReference type="Proteomes" id="UP000838878"/>
    </source>
</evidence>
<keyword evidence="2" id="KW-1185">Reference proteome</keyword>
<protein>
    <submittedName>
        <fullName evidence="1">Uncharacterized protein</fullName>
    </submittedName>
</protein>
<dbReference type="AlphaFoldDB" id="A0A8J9VF99"/>
<sequence>MFNPSEIQTSEGLCTKTHYILLPLYCLGGLVASTYGCRPGGPGSVVTWIVEFGSVAPPSLEGRRSCALTLIGHIEVSSHEL</sequence>
<reference evidence="1" key="1">
    <citation type="submission" date="2021-12" db="EMBL/GenBank/DDBJ databases">
        <authorList>
            <person name="Martin H S."/>
        </authorList>
    </citation>
    <scope>NUCLEOTIDE SEQUENCE</scope>
</reference>
<gene>
    <name evidence="1" type="ORF">BINO364_LOCUS10909</name>
</gene>
<dbReference type="EMBL" id="OV170225">
    <property type="protein sequence ID" value="CAH0725315.1"/>
    <property type="molecule type" value="Genomic_DNA"/>
</dbReference>
<organism evidence="1 2">
    <name type="scientific">Brenthis ino</name>
    <name type="common">lesser marbled fritillary</name>
    <dbReference type="NCBI Taxonomy" id="405034"/>
    <lineage>
        <taxon>Eukaryota</taxon>
        <taxon>Metazoa</taxon>
        <taxon>Ecdysozoa</taxon>
        <taxon>Arthropoda</taxon>
        <taxon>Hexapoda</taxon>
        <taxon>Insecta</taxon>
        <taxon>Pterygota</taxon>
        <taxon>Neoptera</taxon>
        <taxon>Endopterygota</taxon>
        <taxon>Lepidoptera</taxon>
        <taxon>Glossata</taxon>
        <taxon>Ditrysia</taxon>
        <taxon>Papilionoidea</taxon>
        <taxon>Nymphalidae</taxon>
        <taxon>Heliconiinae</taxon>
        <taxon>Argynnini</taxon>
        <taxon>Brenthis</taxon>
    </lineage>
</organism>
<feature type="non-terminal residue" evidence="1">
    <location>
        <position position="81"/>
    </location>
</feature>
<evidence type="ECO:0000313" key="1">
    <source>
        <dbReference type="EMBL" id="CAH0725315.1"/>
    </source>
</evidence>
<dbReference type="Proteomes" id="UP000838878">
    <property type="component" value="Chromosome 5"/>
</dbReference>